<dbReference type="SUPFAM" id="SSF56112">
    <property type="entry name" value="Protein kinase-like (PK-like)"/>
    <property type="match status" value="1"/>
</dbReference>
<proteinExistence type="predicted"/>
<evidence type="ECO:0000256" key="5">
    <source>
        <dbReference type="ARBA" id="ARBA00022777"/>
    </source>
</evidence>
<dbReference type="SMART" id="SM00220">
    <property type="entry name" value="S_TKc"/>
    <property type="match status" value="1"/>
</dbReference>
<dbReference type="InterPro" id="IPR011009">
    <property type="entry name" value="Kinase-like_dom_sf"/>
</dbReference>
<dbReference type="InterPro" id="IPR011989">
    <property type="entry name" value="ARM-like"/>
</dbReference>
<reference evidence="11 12" key="1">
    <citation type="journal article" date="2020" name="IScience">
        <title>Genome Sequencing of the Endangered Kingdonia uniflora (Circaeasteraceae, Ranunculales) Reveals Potential Mechanisms of Evolutionary Specialization.</title>
        <authorList>
            <person name="Sun Y."/>
            <person name="Deng T."/>
            <person name="Zhang A."/>
            <person name="Moore M.J."/>
            <person name="Landis J.B."/>
            <person name="Lin N."/>
            <person name="Zhang H."/>
            <person name="Zhang X."/>
            <person name="Huang J."/>
            <person name="Zhang X."/>
            <person name="Sun H."/>
            <person name="Wang H."/>
        </authorList>
    </citation>
    <scope>NUCLEOTIDE SEQUENCE [LARGE SCALE GENOMIC DNA]</scope>
    <source>
        <strain evidence="11">TB1705</strain>
        <tissue evidence="11">Leaf</tissue>
    </source>
</reference>
<feature type="binding site" evidence="9">
    <location>
        <position position="76"/>
    </location>
    <ligand>
        <name>ATP</name>
        <dbReference type="ChEBI" id="CHEBI:30616"/>
    </ligand>
</feature>
<organism evidence="11 12">
    <name type="scientific">Kingdonia uniflora</name>
    <dbReference type="NCBI Taxonomy" id="39325"/>
    <lineage>
        <taxon>Eukaryota</taxon>
        <taxon>Viridiplantae</taxon>
        <taxon>Streptophyta</taxon>
        <taxon>Embryophyta</taxon>
        <taxon>Tracheophyta</taxon>
        <taxon>Spermatophyta</taxon>
        <taxon>Magnoliopsida</taxon>
        <taxon>Ranunculales</taxon>
        <taxon>Circaeasteraceae</taxon>
        <taxon>Kingdonia</taxon>
    </lineage>
</organism>
<dbReference type="FunFam" id="3.30.200.20:FF:000042">
    <property type="entry name" value="Aurora kinase A"/>
    <property type="match status" value="1"/>
</dbReference>
<dbReference type="InterPro" id="IPR000719">
    <property type="entry name" value="Prot_kinase_dom"/>
</dbReference>
<evidence type="ECO:0000313" key="11">
    <source>
        <dbReference type="EMBL" id="KAF6137279.1"/>
    </source>
</evidence>
<comment type="caution">
    <text evidence="11">The sequence shown here is derived from an EMBL/GenBank/DDBJ whole genome shotgun (WGS) entry which is preliminary data.</text>
</comment>
<dbReference type="GO" id="GO:0004674">
    <property type="term" value="F:protein serine/threonine kinase activity"/>
    <property type="evidence" value="ECO:0007669"/>
    <property type="project" value="UniProtKB-KW"/>
</dbReference>
<keyword evidence="2" id="KW-0723">Serine/threonine-protein kinase</keyword>
<dbReference type="Pfam" id="PF00514">
    <property type="entry name" value="Arm"/>
    <property type="match status" value="1"/>
</dbReference>
<evidence type="ECO:0000256" key="3">
    <source>
        <dbReference type="ARBA" id="ARBA00022679"/>
    </source>
</evidence>
<dbReference type="EMBL" id="JACGCM010002659">
    <property type="protein sequence ID" value="KAF6137279.1"/>
    <property type="molecule type" value="Genomic_DNA"/>
</dbReference>
<evidence type="ECO:0000256" key="7">
    <source>
        <dbReference type="ARBA" id="ARBA00047899"/>
    </source>
</evidence>
<keyword evidence="4 9" id="KW-0547">Nucleotide-binding</keyword>
<dbReference type="Proteomes" id="UP000541444">
    <property type="component" value="Unassembled WGS sequence"/>
</dbReference>
<dbReference type="SUPFAM" id="SSF48371">
    <property type="entry name" value="ARM repeat"/>
    <property type="match status" value="1"/>
</dbReference>
<comment type="catalytic activity">
    <reaction evidence="8">
        <text>L-seryl-[protein] + ATP = O-phospho-L-seryl-[protein] + ADP + H(+)</text>
        <dbReference type="Rhea" id="RHEA:17989"/>
        <dbReference type="Rhea" id="RHEA-COMP:9863"/>
        <dbReference type="Rhea" id="RHEA-COMP:11604"/>
        <dbReference type="ChEBI" id="CHEBI:15378"/>
        <dbReference type="ChEBI" id="CHEBI:29999"/>
        <dbReference type="ChEBI" id="CHEBI:30616"/>
        <dbReference type="ChEBI" id="CHEBI:83421"/>
        <dbReference type="ChEBI" id="CHEBI:456216"/>
        <dbReference type="EC" id="2.7.11.1"/>
    </reaction>
</comment>
<evidence type="ECO:0000256" key="9">
    <source>
        <dbReference type="PROSITE-ProRule" id="PRU10141"/>
    </source>
</evidence>
<dbReference type="InterPro" id="IPR016024">
    <property type="entry name" value="ARM-type_fold"/>
</dbReference>
<evidence type="ECO:0000256" key="1">
    <source>
        <dbReference type="ARBA" id="ARBA00012513"/>
    </source>
</evidence>
<keyword evidence="3" id="KW-0808">Transferase</keyword>
<dbReference type="PROSITE" id="PS00107">
    <property type="entry name" value="PROTEIN_KINASE_ATP"/>
    <property type="match status" value="1"/>
</dbReference>
<dbReference type="InterPro" id="IPR008271">
    <property type="entry name" value="Ser/Thr_kinase_AS"/>
</dbReference>
<evidence type="ECO:0000256" key="4">
    <source>
        <dbReference type="ARBA" id="ARBA00022741"/>
    </source>
</evidence>
<keyword evidence="12" id="KW-1185">Reference proteome</keyword>
<dbReference type="Pfam" id="PF00069">
    <property type="entry name" value="Pkinase"/>
    <property type="match status" value="1"/>
</dbReference>
<sequence>MEQELEWAIKGKKNLINEKDKLLKKTLTREDLNMEIEMGVENYHVIELVGEGSFGKVYKGRRKYTGQTVAMKFILKHGKSEKDLVNLRQEIEILRKLKHENIIEMLDSFETPQEFCVVTEFAQGELFEIIEDDKCLPEEQVQAIAKQLVRALHYLHSNRIIHRDMKPQNILIGSGSIVKLCDFGFARLMSMNTVVLRSIKGTPLYMAPELVRTICWPTSILYKFSICFDSSHHQGSSKISRQHESKFQELSERVAQQGYSPLLVKPVPQNRLTWPALLEHPFVKETSVDRDARELRATTAPARGCHTAWRGEANNTQTLSMGCSTAISKVYPTTPEKNNVCSPLSHDKSEAIHNSSTHEETVGGTAPNDIQSGCQMLDSLEGNSHRTKGANSICEKIEVLAHILRPLKTFSNVSPNSCREQDVLCVDESFRMLSNFLEAGSLHSGVILDDIISELLRFTTTAVGLKSSDGVDLAIKSVSILRKLVDAKGSVMGSLYELRINICWSSDAMGNRLIQLIMSYPGDVSGRLLYESTACIAIMVTFVAQVLKKTTSAAALKVDPVPSAVEEVSKQILGHAKATGVVDLLSTCLEIAGSSLLSGSSSMSRTACEACRAIWALINAQEILSTKKHAHLFPLHSFRTHSLLRPEVRDARSVLLSMESTEIVDVVTRALIRSKAVQVSIYYCFHQRLESAMFAGFQVVFLSHSNKWSRSYSFWLLILQALPGYSVLLLRCCLHSGSIAGALCGLPYSLPVATIISGGSDGTVVSEIFSILFLCASSSNNESLAGKEASNKKFRASNICSLVMQSCLLLATIAQCLKLAGRASVSLMLTTVREKQLSRLSVLIHFFCSYDTSMTSLQPVSASAMLALASILSLESRHSLECPIFEIALPLIPPIATLCGLLSLPCNQNGMLSHWHGLRDGFVGLIEIRIKWGGPLAVQQACANQIPRLLICLLNDSLPYASQGTDKTKDQVGISPIGVVWTVSVVCHCLSGGISAFREILVKTEHVRLIQGLLSEVHIEMLKCWNGPGGGNTGVKDLINEVIDLLAYPFVVVHNVPVLPSATASIISGFLLNSGSPGGRVGMEDRDTVKAIDAYIPMYIQILVEVGVPVSILRCLEDIELKDSGRPVAFLAKMIGYQPGQALVNYLLDCPRNPDAIKTAVENLLKKLSQELLEEGLLHPTRLRRFFDGISPKEVVVDMLMIVSNLARMDKDFYDYLDKVDLLVFLKGFLSHKDSIVCAKACNVVGNMCRRSPYFYNSLAEHDIITVLIDRCADQDKRTRKFACFAVGNAAFHNDMLYEELRRAIPVFVNLLHGAEEERTKSNAAGALCNLVRNSNQLCGDMITNGAMQASLKLVRDYSALALSPSKRFAVKESPLLNALTFLWRMCAYSPCQQFLLSSDLLPVICPLQQSTDSDVAKCAYSIIRRLSPPNQRACN</sequence>
<dbReference type="SMART" id="SM00185">
    <property type="entry name" value="ARM"/>
    <property type="match status" value="2"/>
</dbReference>
<keyword evidence="5" id="KW-0418">Kinase</keyword>
<accession>A0A7J7L3X7</accession>
<dbReference type="InterPro" id="IPR000225">
    <property type="entry name" value="Armadillo"/>
</dbReference>
<dbReference type="Gene3D" id="1.25.10.10">
    <property type="entry name" value="Leucine-rich Repeat Variant"/>
    <property type="match status" value="2"/>
</dbReference>
<feature type="domain" description="Protein kinase" evidence="10">
    <location>
        <begin position="43"/>
        <end position="283"/>
    </location>
</feature>
<dbReference type="PROSITE" id="PS00108">
    <property type="entry name" value="PROTEIN_KINASE_ST"/>
    <property type="match status" value="1"/>
</dbReference>
<dbReference type="PROSITE" id="PS50011">
    <property type="entry name" value="PROTEIN_KINASE_DOM"/>
    <property type="match status" value="1"/>
</dbReference>
<dbReference type="PANTHER" id="PTHR22983:SF6">
    <property type="entry name" value="SERINE_THREONINE-PROTEIN KINASE 36"/>
    <property type="match status" value="1"/>
</dbReference>
<comment type="catalytic activity">
    <reaction evidence="7">
        <text>L-threonyl-[protein] + ATP = O-phospho-L-threonyl-[protein] + ADP + H(+)</text>
        <dbReference type="Rhea" id="RHEA:46608"/>
        <dbReference type="Rhea" id="RHEA-COMP:11060"/>
        <dbReference type="Rhea" id="RHEA-COMP:11605"/>
        <dbReference type="ChEBI" id="CHEBI:15378"/>
        <dbReference type="ChEBI" id="CHEBI:30013"/>
        <dbReference type="ChEBI" id="CHEBI:30616"/>
        <dbReference type="ChEBI" id="CHEBI:61977"/>
        <dbReference type="ChEBI" id="CHEBI:456216"/>
        <dbReference type="EC" id="2.7.11.1"/>
    </reaction>
</comment>
<evidence type="ECO:0000256" key="2">
    <source>
        <dbReference type="ARBA" id="ARBA00022527"/>
    </source>
</evidence>
<dbReference type="EC" id="2.7.11.1" evidence="1"/>
<evidence type="ECO:0000259" key="10">
    <source>
        <dbReference type="PROSITE" id="PS50011"/>
    </source>
</evidence>
<dbReference type="GO" id="GO:0005737">
    <property type="term" value="C:cytoplasm"/>
    <property type="evidence" value="ECO:0007669"/>
    <property type="project" value="UniProtKB-ARBA"/>
</dbReference>
<dbReference type="GO" id="GO:0005524">
    <property type="term" value="F:ATP binding"/>
    <property type="evidence" value="ECO:0007669"/>
    <property type="project" value="UniProtKB-UniRule"/>
</dbReference>
<dbReference type="PANTHER" id="PTHR22983">
    <property type="entry name" value="PROTEIN KINASE RELATED"/>
    <property type="match status" value="1"/>
</dbReference>
<keyword evidence="6 9" id="KW-0067">ATP-binding</keyword>
<dbReference type="OrthoDB" id="266718at2759"/>
<gene>
    <name evidence="11" type="ORF">GIB67_036316</name>
</gene>
<protein>
    <recommendedName>
        <fullName evidence="1">non-specific serine/threonine protein kinase</fullName>
        <ecNumber evidence="1">2.7.11.1</ecNumber>
    </recommendedName>
</protein>
<dbReference type="Gene3D" id="1.10.510.10">
    <property type="entry name" value="Transferase(Phosphotransferase) domain 1"/>
    <property type="match status" value="1"/>
</dbReference>
<name>A0A7J7L3X7_9MAGN</name>
<evidence type="ECO:0000313" key="12">
    <source>
        <dbReference type="Proteomes" id="UP000541444"/>
    </source>
</evidence>
<dbReference type="InterPro" id="IPR017441">
    <property type="entry name" value="Protein_kinase_ATP_BS"/>
</dbReference>
<evidence type="ECO:0000256" key="8">
    <source>
        <dbReference type="ARBA" id="ARBA00048679"/>
    </source>
</evidence>
<evidence type="ECO:0000256" key="6">
    <source>
        <dbReference type="ARBA" id="ARBA00022840"/>
    </source>
</evidence>
<dbReference type="FunFam" id="1.25.10.10:FF:000223">
    <property type="entry name" value="Serine/threonine-protein kinase TIO"/>
    <property type="match status" value="1"/>
</dbReference>